<keyword evidence="6" id="KW-0862">Zinc</keyword>
<evidence type="ECO:0000256" key="7">
    <source>
        <dbReference type="ARBA" id="ARBA00023049"/>
    </source>
</evidence>
<evidence type="ECO:0000256" key="2">
    <source>
        <dbReference type="ARBA" id="ARBA00007261"/>
    </source>
</evidence>
<evidence type="ECO:0000256" key="8">
    <source>
        <dbReference type="RuleBase" id="RU004447"/>
    </source>
</evidence>
<sequence length="442" mass="48454">MRLLLALALSFIAPLVAQAEEKVTELRLDNGLQVVVIEDHRAPVVVHMVWYRVGSADERSGESGLAHFLEHLMFKGTKTMAPGAFSQLVAAEGGSDNAFTSYDFTAYFQRVAADRLEMVMRMEADRMVNLTLAESDVVTERNVVLEERTTRTDASPEGLFSEQMSATLYLNHPYGRPIIGWRHELEALNREAALDFYKRHYAPDNAIVVIAGDVTPAEVERLAKEYYGPLKASEHITGRERPLEPPQIAERRVIMQDDRVGQPYVIRNYIAPSRQSGAQDEAAALVVLAQLLGGAGVNSVLGRELTVNSKTAVSASAFYDPTGYDGTTFGVYAMPAPGVSLEEAETAVDAALAKFLEDGIGEDEFRRIKAQLTASEIYARDSAMGVARRYGTALTTGLTVGDQQSWPEVLQAVTPEQVMAAAKKVLDRKQSVTGWLQKEAAQ</sequence>
<evidence type="ECO:0000256" key="9">
    <source>
        <dbReference type="SAM" id="SignalP"/>
    </source>
</evidence>
<dbReference type="InterPro" id="IPR050626">
    <property type="entry name" value="Peptidase_M16"/>
</dbReference>
<dbReference type="AlphaFoldDB" id="A0A3P3DUC9"/>
<keyword evidence="13" id="KW-1185">Reference proteome</keyword>
<comment type="cofactor">
    <cofactor evidence="1">
        <name>Zn(2+)</name>
        <dbReference type="ChEBI" id="CHEBI:29105"/>
    </cofactor>
</comment>
<dbReference type="PANTHER" id="PTHR43690:SF17">
    <property type="entry name" value="PROTEIN YHJJ"/>
    <property type="match status" value="1"/>
</dbReference>
<evidence type="ECO:0000256" key="4">
    <source>
        <dbReference type="ARBA" id="ARBA00022723"/>
    </source>
</evidence>
<keyword evidence="9" id="KW-0732">Signal</keyword>
<proteinExistence type="inferred from homology"/>
<evidence type="ECO:0000259" key="11">
    <source>
        <dbReference type="Pfam" id="PF05193"/>
    </source>
</evidence>
<name>A0A3P3DUC9_9RHOB</name>
<comment type="similarity">
    <text evidence="2 8">Belongs to the peptidase M16 family.</text>
</comment>
<keyword evidence="7" id="KW-0482">Metalloprotease</keyword>
<feature type="domain" description="Peptidase M16 C-terminal" evidence="11">
    <location>
        <begin position="188"/>
        <end position="372"/>
    </location>
</feature>
<accession>A0A3P3DUC9</accession>
<dbReference type="RefSeq" id="WP_124963414.1">
    <property type="nucleotide sequence ID" value="NZ_RRAZ01000003.1"/>
</dbReference>
<gene>
    <name evidence="12" type="ORF">EG244_02370</name>
</gene>
<evidence type="ECO:0000313" key="12">
    <source>
        <dbReference type="EMBL" id="RRH77887.1"/>
    </source>
</evidence>
<dbReference type="PROSITE" id="PS00143">
    <property type="entry name" value="INSULINASE"/>
    <property type="match status" value="1"/>
</dbReference>
<keyword evidence="5" id="KW-0378">Hydrolase</keyword>
<keyword evidence="4" id="KW-0479">Metal-binding</keyword>
<dbReference type="InterPro" id="IPR007863">
    <property type="entry name" value="Peptidase_M16_C"/>
</dbReference>
<evidence type="ECO:0000313" key="13">
    <source>
        <dbReference type="Proteomes" id="UP000282125"/>
    </source>
</evidence>
<comment type="caution">
    <text evidence="12">The sequence shown here is derived from an EMBL/GenBank/DDBJ whole genome shotgun (WGS) entry which is preliminary data.</text>
</comment>
<dbReference type="Proteomes" id="UP000282125">
    <property type="component" value="Unassembled WGS sequence"/>
</dbReference>
<feature type="signal peptide" evidence="9">
    <location>
        <begin position="1"/>
        <end position="19"/>
    </location>
</feature>
<dbReference type="PANTHER" id="PTHR43690">
    <property type="entry name" value="NARDILYSIN"/>
    <property type="match status" value="1"/>
</dbReference>
<dbReference type="GO" id="GO:0046872">
    <property type="term" value="F:metal ion binding"/>
    <property type="evidence" value="ECO:0007669"/>
    <property type="project" value="UniProtKB-KW"/>
</dbReference>
<dbReference type="InterPro" id="IPR011765">
    <property type="entry name" value="Pept_M16_N"/>
</dbReference>
<protein>
    <submittedName>
        <fullName evidence="12">Insulinase family protein</fullName>
    </submittedName>
</protein>
<evidence type="ECO:0000256" key="3">
    <source>
        <dbReference type="ARBA" id="ARBA00022670"/>
    </source>
</evidence>
<feature type="domain" description="Peptidase M16 N-terminal" evidence="10">
    <location>
        <begin position="34"/>
        <end position="179"/>
    </location>
</feature>
<dbReference type="EMBL" id="RRAZ01000003">
    <property type="protein sequence ID" value="RRH77887.1"/>
    <property type="molecule type" value="Genomic_DNA"/>
</dbReference>
<dbReference type="SUPFAM" id="SSF63411">
    <property type="entry name" value="LuxS/MPP-like metallohydrolase"/>
    <property type="match status" value="2"/>
</dbReference>
<evidence type="ECO:0000256" key="5">
    <source>
        <dbReference type="ARBA" id="ARBA00022801"/>
    </source>
</evidence>
<dbReference type="InterPro" id="IPR001431">
    <property type="entry name" value="Pept_M16_Zn_BS"/>
</dbReference>
<organism evidence="12 13">
    <name type="scientific">Falsigemmobacter faecalis</name>
    <dbReference type="NCBI Taxonomy" id="2488730"/>
    <lineage>
        <taxon>Bacteria</taxon>
        <taxon>Pseudomonadati</taxon>
        <taxon>Pseudomonadota</taxon>
        <taxon>Alphaproteobacteria</taxon>
        <taxon>Rhodobacterales</taxon>
        <taxon>Paracoccaceae</taxon>
        <taxon>Falsigemmobacter</taxon>
    </lineage>
</organism>
<dbReference type="GO" id="GO:0006508">
    <property type="term" value="P:proteolysis"/>
    <property type="evidence" value="ECO:0007669"/>
    <property type="project" value="UniProtKB-KW"/>
</dbReference>
<dbReference type="Gene3D" id="3.30.830.10">
    <property type="entry name" value="Metalloenzyme, LuxS/M16 peptidase-like"/>
    <property type="match status" value="2"/>
</dbReference>
<dbReference type="InterPro" id="IPR011249">
    <property type="entry name" value="Metalloenz_LuxS/M16"/>
</dbReference>
<reference evidence="12 13" key="1">
    <citation type="submission" date="2018-11" db="EMBL/GenBank/DDBJ databases">
        <title>Gemmobacter sp. nov., YIM 102744-1 draft genome.</title>
        <authorList>
            <person name="Li G."/>
            <person name="Jiang Y."/>
        </authorList>
    </citation>
    <scope>NUCLEOTIDE SEQUENCE [LARGE SCALE GENOMIC DNA]</scope>
    <source>
        <strain evidence="12 13">YIM 102744-1</strain>
    </source>
</reference>
<evidence type="ECO:0000259" key="10">
    <source>
        <dbReference type="Pfam" id="PF00675"/>
    </source>
</evidence>
<evidence type="ECO:0000256" key="1">
    <source>
        <dbReference type="ARBA" id="ARBA00001947"/>
    </source>
</evidence>
<feature type="chain" id="PRO_5018208591" evidence="9">
    <location>
        <begin position="20"/>
        <end position="442"/>
    </location>
</feature>
<dbReference type="OrthoDB" id="9811314at2"/>
<dbReference type="Pfam" id="PF00675">
    <property type="entry name" value="Peptidase_M16"/>
    <property type="match status" value="1"/>
</dbReference>
<evidence type="ECO:0000256" key="6">
    <source>
        <dbReference type="ARBA" id="ARBA00022833"/>
    </source>
</evidence>
<keyword evidence="3" id="KW-0645">Protease</keyword>
<dbReference type="Pfam" id="PF05193">
    <property type="entry name" value="Peptidase_M16_C"/>
    <property type="match status" value="1"/>
</dbReference>
<dbReference type="GO" id="GO:0004222">
    <property type="term" value="F:metalloendopeptidase activity"/>
    <property type="evidence" value="ECO:0007669"/>
    <property type="project" value="InterPro"/>
</dbReference>